<evidence type="ECO:0000313" key="3">
    <source>
        <dbReference type="Proteomes" id="UP000199659"/>
    </source>
</evidence>
<dbReference type="Proteomes" id="UP000199659">
    <property type="component" value="Unassembled WGS sequence"/>
</dbReference>
<keyword evidence="1" id="KW-0732">Signal</keyword>
<dbReference type="AlphaFoldDB" id="A0A1I6HQN2"/>
<dbReference type="OrthoDB" id="1990170at2"/>
<evidence type="ECO:0000313" key="2">
    <source>
        <dbReference type="EMBL" id="SFR56765.1"/>
    </source>
</evidence>
<dbReference type="EMBL" id="FOYZ01000001">
    <property type="protein sequence ID" value="SFR56765.1"/>
    <property type="molecule type" value="Genomic_DNA"/>
</dbReference>
<gene>
    <name evidence="2" type="ORF">SAMN05661086_00174</name>
</gene>
<keyword evidence="3" id="KW-1185">Reference proteome</keyword>
<dbReference type="STRING" id="37658.SAMN05661086_00174"/>
<reference evidence="2 3" key="1">
    <citation type="submission" date="2016-10" db="EMBL/GenBank/DDBJ databases">
        <authorList>
            <person name="de Groot N.N."/>
        </authorList>
    </citation>
    <scope>NUCLEOTIDE SEQUENCE [LARGE SCALE GENOMIC DNA]</scope>
    <source>
        <strain evidence="2 3">743A</strain>
    </source>
</reference>
<evidence type="ECO:0000256" key="1">
    <source>
        <dbReference type="SAM" id="SignalP"/>
    </source>
</evidence>
<sequence length="140" mass="14933">MKKKIFRGIASLAAAVGVLSLNPMIAKAAIPNNIILYYTQGAPSSCTCTYSSFEYTACGNSSTVLRISNFSNPDPYIKINTTPALSTRYYYGVTNGYIEVPYANGASTIRGSMVPTNVTLYNYSNCGSCAVYGVITEADG</sequence>
<proteinExistence type="predicted"/>
<protein>
    <submittedName>
        <fullName evidence="2">Uncharacterized protein</fullName>
    </submittedName>
</protein>
<feature type="signal peptide" evidence="1">
    <location>
        <begin position="1"/>
        <end position="28"/>
    </location>
</feature>
<feature type="chain" id="PRO_5011539011" evidence="1">
    <location>
        <begin position="29"/>
        <end position="140"/>
    </location>
</feature>
<dbReference type="RefSeq" id="WP_092558805.1">
    <property type="nucleotide sequence ID" value="NZ_FOYZ01000001.1"/>
</dbReference>
<name>A0A1I6HQN2_9FIRM</name>
<organism evidence="2 3">
    <name type="scientific">Anaeromicropila populeti</name>
    <dbReference type="NCBI Taxonomy" id="37658"/>
    <lineage>
        <taxon>Bacteria</taxon>
        <taxon>Bacillati</taxon>
        <taxon>Bacillota</taxon>
        <taxon>Clostridia</taxon>
        <taxon>Lachnospirales</taxon>
        <taxon>Lachnospiraceae</taxon>
        <taxon>Anaeromicropila</taxon>
    </lineage>
</organism>
<accession>A0A1I6HQN2</accession>